<dbReference type="InterPro" id="IPR038377">
    <property type="entry name" value="Na/Glc_symporter_sf"/>
</dbReference>
<feature type="transmembrane region" description="Helical" evidence="7">
    <location>
        <begin position="139"/>
        <end position="165"/>
    </location>
</feature>
<keyword evidence="9" id="KW-1185">Reference proteome</keyword>
<evidence type="ECO:0008006" key="10">
    <source>
        <dbReference type="Google" id="ProtNLM"/>
    </source>
</evidence>
<dbReference type="Gene3D" id="1.20.1730.10">
    <property type="entry name" value="Sodium/glucose cotransporter"/>
    <property type="match status" value="1"/>
</dbReference>
<feature type="transmembrane region" description="Helical" evidence="7">
    <location>
        <begin position="92"/>
        <end position="118"/>
    </location>
</feature>
<dbReference type="AlphaFoldDB" id="A0A7M7NZK5"/>
<feature type="transmembrane region" description="Helical" evidence="7">
    <location>
        <begin position="532"/>
        <end position="555"/>
    </location>
</feature>
<evidence type="ECO:0000313" key="8">
    <source>
        <dbReference type="EnsemblMetazoa" id="XP_030843755"/>
    </source>
</evidence>
<evidence type="ECO:0000313" key="9">
    <source>
        <dbReference type="Proteomes" id="UP000007110"/>
    </source>
</evidence>
<protein>
    <recommendedName>
        <fullName evidence="10">Sodium/myo-inositol cotransporter</fullName>
    </recommendedName>
</protein>
<dbReference type="PROSITE" id="PS50283">
    <property type="entry name" value="NA_SOLUT_SYMP_3"/>
    <property type="match status" value="1"/>
</dbReference>
<feature type="transmembrane region" description="Helical" evidence="7">
    <location>
        <begin position="305"/>
        <end position="326"/>
    </location>
</feature>
<evidence type="ECO:0000256" key="2">
    <source>
        <dbReference type="ARBA" id="ARBA00006434"/>
    </source>
</evidence>
<proteinExistence type="inferred from homology"/>
<dbReference type="GeneID" id="752999"/>
<dbReference type="PANTHER" id="PTHR11819:SF150">
    <property type="entry name" value="SODIUM_MYO-INOSITOL COTRANSPORTER"/>
    <property type="match status" value="1"/>
</dbReference>
<evidence type="ECO:0000256" key="5">
    <source>
        <dbReference type="ARBA" id="ARBA00023136"/>
    </source>
</evidence>
<dbReference type="InterPro" id="IPR001734">
    <property type="entry name" value="Na/solute_symporter"/>
</dbReference>
<evidence type="ECO:0000256" key="7">
    <source>
        <dbReference type="SAM" id="Phobius"/>
    </source>
</evidence>
<feature type="transmembrane region" description="Helical" evidence="7">
    <location>
        <begin position="171"/>
        <end position="198"/>
    </location>
</feature>
<dbReference type="PROSITE" id="PS00456">
    <property type="entry name" value="NA_SOLUT_SYMP_1"/>
    <property type="match status" value="1"/>
</dbReference>
<evidence type="ECO:0000256" key="4">
    <source>
        <dbReference type="ARBA" id="ARBA00022989"/>
    </source>
</evidence>
<feature type="transmembrane region" description="Helical" evidence="7">
    <location>
        <begin position="460"/>
        <end position="482"/>
    </location>
</feature>
<dbReference type="NCBIfam" id="TIGR00813">
    <property type="entry name" value="sss"/>
    <property type="match status" value="1"/>
</dbReference>
<feature type="transmembrane region" description="Helical" evidence="7">
    <location>
        <begin position="427"/>
        <end position="448"/>
    </location>
</feature>
<reference evidence="8" key="2">
    <citation type="submission" date="2021-01" db="UniProtKB">
        <authorList>
            <consortium name="EnsemblMetazoa"/>
        </authorList>
    </citation>
    <scope>IDENTIFICATION</scope>
</reference>
<feature type="transmembrane region" description="Helical" evidence="7">
    <location>
        <begin position="489"/>
        <end position="512"/>
    </location>
</feature>
<dbReference type="InterPro" id="IPR018212">
    <property type="entry name" value="Na/solute_symporter_CS"/>
</dbReference>
<keyword evidence="5 7" id="KW-0472">Membrane</keyword>
<dbReference type="OMA" id="WVRTYLT"/>
<reference evidence="9" key="1">
    <citation type="submission" date="2015-02" db="EMBL/GenBank/DDBJ databases">
        <title>Genome sequencing for Strongylocentrotus purpuratus.</title>
        <authorList>
            <person name="Murali S."/>
            <person name="Liu Y."/>
            <person name="Vee V."/>
            <person name="English A."/>
            <person name="Wang M."/>
            <person name="Skinner E."/>
            <person name="Han Y."/>
            <person name="Muzny D.M."/>
            <person name="Worley K.C."/>
            <person name="Gibbs R.A."/>
        </authorList>
    </citation>
    <scope>NUCLEOTIDE SEQUENCE</scope>
</reference>
<dbReference type="KEGG" id="spu:752999"/>
<evidence type="ECO:0000256" key="3">
    <source>
        <dbReference type="ARBA" id="ARBA00022692"/>
    </source>
</evidence>
<dbReference type="RefSeq" id="XP_030843755.1">
    <property type="nucleotide sequence ID" value="XM_030987895.1"/>
</dbReference>
<organism evidence="8 9">
    <name type="scientific">Strongylocentrotus purpuratus</name>
    <name type="common">Purple sea urchin</name>
    <dbReference type="NCBI Taxonomy" id="7668"/>
    <lineage>
        <taxon>Eukaryota</taxon>
        <taxon>Metazoa</taxon>
        <taxon>Echinodermata</taxon>
        <taxon>Eleutherozoa</taxon>
        <taxon>Echinozoa</taxon>
        <taxon>Echinoidea</taxon>
        <taxon>Euechinoidea</taxon>
        <taxon>Echinacea</taxon>
        <taxon>Camarodonta</taxon>
        <taxon>Echinidea</taxon>
        <taxon>Strongylocentrotidae</taxon>
        <taxon>Strongylocentrotus</taxon>
    </lineage>
</organism>
<comment type="similarity">
    <text evidence="2 6">Belongs to the sodium:solute symporter (SSF) (TC 2.A.21) family.</text>
</comment>
<feature type="transmembrane region" description="Helical" evidence="7">
    <location>
        <begin position="20"/>
        <end position="41"/>
    </location>
</feature>
<dbReference type="GO" id="GO:0005886">
    <property type="term" value="C:plasma membrane"/>
    <property type="evidence" value="ECO:0000318"/>
    <property type="project" value="GO_Central"/>
</dbReference>
<dbReference type="InParanoid" id="A0A7M7NZK5"/>
<feature type="transmembrane region" description="Helical" evidence="7">
    <location>
        <begin position="371"/>
        <end position="395"/>
    </location>
</feature>
<dbReference type="PANTHER" id="PTHR11819">
    <property type="entry name" value="SOLUTE CARRIER FAMILY 5"/>
    <property type="match status" value="1"/>
</dbReference>
<dbReference type="FunFam" id="1.20.1730.10:FF:000069">
    <property type="entry name" value="Uncharacterized protein"/>
    <property type="match status" value="1"/>
</dbReference>
<keyword evidence="4 7" id="KW-1133">Transmembrane helix</keyword>
<feature type="transmembrane region" description="Helical" evidence="7">
    <location>
        <begin position="673"/>
        <end position="693"/>
    </location>
</feature>
<accession>A0A7M7NZK5</accession>
<dbReference type="Proteomes" id="UP000007110">
    <property type="component" value="Unassembled WGS sequence"/>
</dbReference>
<dbReference type="EnsemblMetazoa" id="XM_030987895">
    <property type="protein sequence ID" value="XP_030843755"/>
    <property type="gene ID" value="LOC752999"/>
</dbReference>
<dbReference type="GO" id="GO:0005412">
    <property type="term" value="F:D-glucose:sodium symporter activity"/>
    <property type="evidence" value="ECO:0000318"/>
    <property type="project" value="GO_Central"/>
</dbReference>
<dbReference type="OrthoDB" id="6132759at2759"/>
<evidence type="ECO:0000256" key="6">
    <source>
        <dbReference type="RuleBase" id="RU362091"/>
    </source>
</evidence>
<keyword evidence="3 7" id="KW-0812">Transmembrane</keyword>
<feature type="transmembrane region" description="Helical" evidence="7">
    <location>
        <begin position="266"/>
        <end position="284"/>
    </location>
</feature>
<sequence>MEGDEVFVSPMASMDGKQGLVAVDVVVLVVYFVLVLAVGLGSMCRSNRGSTEGYFLAGGAMLWFPVGASLFASNIGSEHFIGLAGSGASAGLGVGAFEFNALFLLQVLGWIFLPVYLASGIYTMPEYLQKRFGGRRIRMYIAVVSLILYIFTKISVDLYSGALFIQQALGWNLYVAIFSLLAITALYTVTGGLAAVIFTDTLQAMVMLAGALWLCIVSFQAIGGYQNLEPLYALAIANDTIVSNNSCGLPRDDYFHLFRDPVTSDLPWPGFVFGQTAASLWYLATDQVMVQRALAAKNLSHGQGGTLFGGLLKITPIFFIVMPGMIARILFPDIVACTDKCEEICGSKDGCSNLAYPLLVMNVLPKGIRGLMLAVMLSALMSSLTSIFNSGSTIFTMDIWRIVRRFPTDHQMTRLNRKRNRKYELELMIVGRVFVVVLVGISVLWVPIVMRGEGGQLFHYIQQITAYIAPSIAGLFTVALLWERINEAGAFWGLTSAFIIGLIRMVLDFIYLSPVCGEEDHRPDIIKHLLIHYMYFALFLYLWTMLIVIIISLFTKPIPKKYLYRLTFWTRFSKAERWDIMAYQAGTEEEEEDGGTRTKDKYAHLEIDDEAGHEIDPQDKNGTQGSDEDESWWHRSFNWFCGLSNRESTSSVQLKARESLQMAKIVQTKRDKIILNVACVFVLIIGVVLYGVYA</sequence>
<evidence type="ECO:0000256" key="1">
    <source>
        <dbReference type="ARBA" id="ARBA00004141"/>
    </source>
</evidence>
<name>A0A7M7NZK5_STRPU</name>
<comment type="subcellular location">
    <subcellularLocation>
        <location evidence="1">Membrane</location>
        <topology evidence="1">Multi-pass membrane protein</topology>
    </subcellularLocation>
</comment>
<feature type="transmembrane region" description="Helical" evidence="7">
    <location>
        <begin position="53"/>
        <end position="72"/>
    </location>
</feature>
<feature type="transmembrane region" description="Helical" evidence="7">
    <location>
        <begin position="205"/>
        <end position="225"/>
    </location>
</feature>
<dbReference type="Pfam" id="PF00474">
    <property type="entry name" value="SSF"/>
    <property type="match status" value="1"/>
</dbReference>